<sequence>MKKSILLLTAVASLALASCQNFKKGEGGLEYKFLKDNGGEKAVGGDVIAMDIVVKTDRDSLLASTYDLGLPQIAPIMPDSLMQQAGAYPGDNNTILKMLGEGDSAVFKLNLDTMAARTGQPKPEFADKYIEYTIKVKKLFKRGNLTDSALFEQVNQYYLAQMEGLKKAEEGKIASYIEKNKLQPKKTASGLQYVIKEEGKGANPVIGDTVVINYTGALTNGKIFDTNDLELAKKNNKFNAMRPYEPLRVRVGHTPVIPGWTEGLQLLKKGSKATLIIPSALGYGERQQQSEIPAYAPLVFDVEIVDIIAGPKGEPAAPTMPQMQIPGQVPAQAPVN</sequence>
<dbReference type="GO" id="GO:0016853">
    <property type="term" value="F:isomerase activity"/>
    <property type="evidence" value="ECO:0007669"/>
    <property type="project" value="UniProtKB-KW"/>
</dbReference>
<dbReference type="EMBL" id="JACAGK010000070">
    <property type="protein sequence ID" value="MDM1050095.1"/>
    <property type="molecule type" value="Genomic_DNA"/>
</dbReference>
<proteinExistence type="inferred from homology"/>
<keyword evidence="4 6" id="KW-0697">Rotamase</keyword>
<dbReference type="PROSITE" id="PS51257">
    <property type="entry name" value="PROKAR_LIPOPROTEIN"/>
    <property type="match status" value="1"/>
</dbReference>
<dbReference type="PANTHER" id="PTHR43811:SF19">
    <property type="entry name" value="39 KDA FK506-BINDING NUCLEAR PROTEIN"/>
    <property type="match status" value="1"/>
</dbReference>
<name>A0ABT7NS68_9SPHI</name>
<keyword evidence="5 6" id="KW-0413">Isomerase</keyword>
<evidence type="ECO:0000256" key="8">
    <source>
        <dbReference type="SAM" id="SignalP"/>
    </source>
</evidence>
<evidence type="ECO:0000259" key="9">
    <source>
        <dbReference type="PROSITE" id="PS50059"/>
    </source>
</evidence>
<protein>
    <recommendedName>
        <fullName evidence="3 6">peptidylprolyl isomerase</fullName>
        <ecNumber evidence="3 6">5.2.1.8</ecNumber>
    </recommendedName>
</protein>
<evidence type="ECO:0000256" key="5">
    <source>
        <dbReference type="ARBA" id="ARBA00023235"/>
    </source>
</evidence>
<comment type="similarity">
    <text evidence="2">Belongs to the FKBP-type PPIase family.</text>
</comment>
<accession>A0ABT7NS68</accession>
<gene>
    <name evidence="10" type="ORF">HX018_17800</name>
</gene>
<feature type="region of interest" description="Disordered" evidence="7">
    <location>
        <begin position="313"/>
        <end position="336"/>
    </location>
</feature>
<comment type="catalytic activity">
    <reaction evidence="1 6">
        <text>[protein]-peptidylproline (omega=180) = [protein]-peptidylproline (omega=0)</text>
        <dbReference type="Rhea" id="RHEA:16237"/>
        <dbReference type="Rhea" id="RHEA-COMP:10747"/>
        <dbReference type="Rhea" id="RHEA-COMP:10748"/>
        <dbReference type="ChEBI" id="CHEBI:83833"/>
        <dbReference type="ChEBI" id="CHEBI:83834"/>
        <dbReference type="EC" id="5.2.1.8"/>
    </reaction>
</comment>
<evidence type="ECO:0000313" key="10">
    <source>
        <dbReference type="EMBL" id="MDM1050095.1"/>
    </source>
</evidence>
<feature type="chain" id="PRO_5047492407" description="peptidylprolyl isomerase" evidence="8">
    <location>
        <begin position="18"/>
        <end position="336"/>
    </location>
</feature>
<dbReference type="Pfam" id="PF00254">
    <property type="entry name" value="FKBP_C"/>
    <property type="match status" value="1"/>
</dbReference>
<dbReference type="PROSITE" id="PS50059">
    <property type="entry name" value="FKBP_PPIASE"/>
    <property type="match status" value="1"/>
</dbReference>
<comment type="caution">
    <text evidence="10">The sequence shown here is derived from an EMBL/GenBank/DDBJ whole genome shotgun (WGS) entry which is preliminary data.</text>
</comment>
<evidence type="ECO:0000256" key="1">
    <source>
        <dbReference type="ARBA" id="ARBA00000971"/>
    </source>
</evidence>
<reference evidence="10" key="1">
    <citation type="submission" date="2020-06" db="EMBL/GenBank/DDBJ databases">
        <authorList>
            <person name="Dong N."/>
        </authorList>
    </citation>
    <scope>NUCLEOTIDE SEQUENCE</scope>
    <source>
        <strain evidence="10">R1692</strain>
    </source>
</reference>
<keyword evidence="11" id="KW-1185">Reference proteome</keyword>
<evidence type="ECO:0000256" key="4">
    <source>
        <dbReference type="ARBA" id="ARBA00023110"/>
    </source>
</evidence>
<dbReference type="InterPro" id="IPR046357">
    <property type="entry name" value="PPIase_dom_sf"/>
</dbReference>
<dbReference type="EC" id="5.2.1.8" evidence="3 6"/>
<evidence type="ECO:0000256" key="6">
    <source>
        <dbReference type="PROSITE-ProRule" id="PRU00277"/>
    </source>
</evidence>
<evidence type="ECO:0000256" key="7">
    <source>
        <dbReference type="SAM" id="MobiDB-lite"/>
    </source>
</evidence>
<keyword evidence="8" id="KW-0732">Signal</keyword>
<evidence type="ECO:0000256" key="3">
    <source>
        <dbReference type="ARBA" id="ARBA00013194"/>
    </source>
</evidence>
<organism evidence="10 11">
    <name type="scientific">Sphingobacterium hotanense</name>
    <dbReference type="NCBI Taxonomy" id="649196"/>
    <lineage>
        <taxon>Bacteria</taxon>
        <taxon>Pseudomonadati</taxon>
        <taxon>Bacteroidota</taxon>
        <taxon>Sphingobacteriia</taxon>
        <taxon>Sphingobacteriales</taxon>
        <taxon>Sphingobacteriaceae</taxon>
        <taxon>Sphingobacterium</taxon>
    </lineage>
</organism>
<dbReference type="RefSeq" id="WP_286652258.1">
    <property type="nucleotide sequence ID" value="NZ_JACAGK010000070.1"/>
</dbReference>
<dbReference type="InterPro" id="IPR001179">
    <property type="entry name" value="PPIase_FKBP_dom"/>
</dbReference>
<dbReference type="Gene3D" id="3.10.50.40">
    <property type="match status" value="1"/>
</dbReference>
<feature type="signal peptide" evidence="8">
    <location>
        <begin position="1"/>
        <end position="17"/>
    </location>
</feature>
<dbReference type="PANTHER" id="PTHR43811">
    <property type="entry name" value="FKBP-TYPE PEPTIDYL-PROLYL CIS-TRANS ISOMERASE FKPA"/>
    <property type="match status" value="1"/>
</dbReference>
<evidence type="ECO:0000256" key="2">
    <source>
        <dbReference type="ARBA" id="ARBA00006577"/>
    </source>
</evidence>
<dbReference type="SUPFAM" id="SSF54534">
    <property type="entry name" value="FKBP-like"/>
    <property type="match status" value="1"/>
</dbReference>
<dbReference type="Proteomes" id="UP001170954">
    <property type="component" value="Unassembled WGS sequence"/>
</dbReference>
<reference evidence="10" key="2">
    <citation type="journal article" date="2022" name="Sci. Total Environ.">
        <title>Prevalence, transmission, and molecular epidemiology of tet(X)-positive bacteria among humans, animals, and environmental niches in China: An epidemiological, and genomic-based study.</title>
        <authorList>
            <person name="Dong N."/>
            <person name="Zeng Y."/>
            <person name="Cai C."/>
            <person name="Sun C."/>
            <person name="Lu J."/>
            <person name="Liu C."/>
            <person name="Zhou H."/>
            <person name="Sun Q."/>
            <person name="Shu L."/>
            <person name="Wang H."/>
            <person name="Wang Y."/>
            <person name="Wang S."/>
            <person name="Wu C."/>
            <person name="Chan E.W."/>
            <person name="Chen G."/>
            <person name="Shen Z."/>
            <person name="Chen S."/>
            <person name="Zhang R."/>
        </authorList>
    </citation>
    <scope>NUCLEOTIDE SEQUENCE</scope>
    <source>
        <strain evidence="10">R1692</strain>
    </source>
</reference>
<evidence type="ECO:0000313" key="11">
    <source>
        <dbReference type="Proteomes" id="UP001170954"/>
    </source>
</evidence>
<feature type="domain" description="PPIase FKBP-type" evidence="9">
    <location>
        <begin position="207"/>
        <end position="308"/>
    </location>
</feature>